<gene>
    <name evidence="1" type="ORF">CEXT_260241</name>
</gene>
<name>A0AAV4PWJ6_CAEEX</name>
<organism evidence="1 2">
    <name type="scientific">Caerostris extrusa</name>
    <name type="common">Bark spider</name>
    <name type="synonym">Caerostris bankana</name>
    <dbReference type="NCBI Taxonomy" id="172846"/>
    <lineage>
        <taxon>Eukaryota</taxon>
        <taxon>Metazoa</taxon>
        <taxon>Ecdysozoa</taxon>
        <taxon>Arthropoda</taxon>
        <taxon>Chelicerata</taxon>
        <taxon>Arachnida</taxon>
        <taxon>Araneae</taxon>
        <taxon>Araneomorphae</taxon>
        <taxon>Entelegynae</taxon>
        <taxon>Araneoidea</taxon>
        <taxon>Araneidae</taxon>
        <taxon>Caerostris</taxon>
    </lineage>
</organism>
<sequence>MEVPLVSRMEVGTSVKYGSTTSGSTAQGQVWKYDSGGTAEAWKWMYCTSDRSGCTAQVWKCTSVLFLASEESTGRGRFSSERNLASEEKALKLMFVSRRKKKLTKAISRSIVLARENKTFSKK</sequence>
<accession>A0AAV4PWJ6</accession>
<reference evidence="1 2" key="1">
    <citation type="submission" date="2021-06" db="EMBL/GenBank/DDBJ databases">
        <title>Caerostris extrusa draft genome.</title>
        <authorList>
            <person name="Kono N."/>
            <person name="Arakawa K."/>
        </authorList>
    </citation>
    <scope>NUCLEOTIDE SEQUENCE [LARGE SCALE GENOMIC DNA]</scope>
</reference>
<keyword evidence="2" id="KW-1185">Reference proteome</keyword>
<dbReference type="AlphaFoldDB" id="A0AAV4PWJ6"/>
<protein>
    <submittedName>
        <fullName evidence="1">Uncharacterized protein</fullName>
    </submittedName>
</protein>
<evidence type="ECO:0000313" key="2">
    <source>
        <dbReference type="Proteomes" id="UP001054945"/>
    </source>
</evidence>
<comment type="caution">
    <text evidence="1">The sequence shown here is derived from an EMBL/GenBank/DDBJ whole genome shotgun (WGS) entry which is preliminary data.</text>
</comment>
<proteinExistence type="predicted"/>
<dbReference type="Proteomes" id="UP001054945">
    <property type="component" value="Unassembled WGS sequence"/>
</dbReference>
<evidence type="ECO:0000313" key="1">
    <source>
        <dbReference type="EMBL" id="GIY00311.1"/>
    </source>
</evidence>
<dbReference type="EMBL" id="BPLR01005165">
    <property type="protein sequence ID" value="GIY00311.1"/>
    <property type="molecule type" value="Genomic_DNA"/>
</dbReference>